<dbReference type="RefSeq" id="WP_086499135.1">
    <property type="nucleotide sequence ID" value="NZ_MSSV01000003.1"/>
</dbReference>
<reference evidence="2 4" key="1">
    <citation type="submission" date="2018-06" db="EMBL/GenBank/DDBJ databases">
        <title>Genomic Encyclopedia of Archaeal and Bacterial Type Strains, Phase II (KMG-II): from individual species to whole genera.</title>
        <authorList>
            <person name="Goeker M."/>
        </authorList>
    </citation>
    <scope>NUCLEOTIDE SEQUENCE [LARGE SCALE GENOMIC DNA]</scope>
    <source>
        <strain evidence="2 4">DSM 22686</strain>
    </source>
</reference>
<feature type="chain" id="PRO_5016034893" evidence="1">
    <location>
        <begin position="22"/>
        <end position="157"/>
    </location>
</feature>
<accession>A0A2W7RWR4</accession>
<dbReference type="PROSITE" id="PS51257">
    <property type="entry name" value="PROKAR_LIPOPROTEIN"/>
    <property type="match status" value="1"/>
</dbReference>
<evidence type="ECO:0000313" key="3">
    <source>
        <dbReference type="EMBL" id="TXD78641.1"/>
    </source>
</evidence>
<gene>
    <name evidence="3" type="ORF">ESW18_07580</name>
    <name evidence="2" type="ORF">LV84_00845</name>
</gene>
<dbReference type="InterPro" id="IPR007298">
    <property type="entry name" value="Cu-R_lipoprotein_NlpE"/>
</dbReference>
<dbReference type="EMBL" id="QKZU01000003">
    <property type="protein sequence ID" value="PZX59637.1"/>
    <property type="molecule type" value="Genomic_DNA"/>
</dbReference>
<evidence type="ECO:0000313" key="2">
    <source>
        <dbReference type="EMBL" id="PZX59637.1"/>
    </source>
</evidence>
<dbReference type="EMBL" id="VORV01000004">
    <property type="protein sequence ID" value="TXD78641.1"/>
    <property type="molecule type" value="Genomic_DNA"/>
</dbReference>
<dbReference type="Proteomes" id="UP000321927">
    <property type="component" value="Unassembled WGS sequence"/>
</dbReference>
<protein>
    <submittedName>
        <fullName evidence="3">Copper resistance protein NlpE</fullName>
    </submittedName>
    <submittedName>
        <fullName evidence="2">NlpE-like protein</fullName>
    </submittedName>
</protein>
<keyword evidence="5" id="KW-1185">Reference proteome</keyword>
<keyword evidence="1" id="KW-0732">Signal</keyword>
<dbReference type="Gene3D" id="2.40.128.640">
    <property type="match status" value="1"/>
</dbReference>
<evidence type="ECO:0000313" key="4">
    <source>
        <dbReference type="Proteomes" id="UP000249115"/>
    </source>
</evidence>
<evidence type="ECO:0000256" key="1">
    <source>
        <dbReference type="SAM" id="SignalP"/>
    </source>
</evidence>
<proteinExistence type="predicted"/>
<comment type="caution">
    <text evidence="2">The sequence shown here is derived from an EMBL/GenBank/DDBJ whole genome shotgun (WGS) entry which is preliminary data.</text>
</comment>
<evidence type="ECO:0000313" key="5">
    <source>
        <dbReference type="Proteomes" id="UP000321927"/>
    </source>
</evidence>
<dbReference type="Proteomes" id="UP000249115">
    <property type="component" value="Unassembled WGS sequence"/>
</dbReference>
<reference evidence="3 5" key="2">
    <citation type="submission" date="2019-08" db="EMBL/GenBank/DDBJ databases">
        <title>Genome of Algoriphagus ratkowskyi IC026.</title>
        <authorList>
            <person name="Bowman J.P."/>
        </authorList>
    </citation>
    <scope>NUCLEOTIDE SEQUENCE [LARGE SCALE GENOMIC DNA]</scope>
    <source>
        <strain evidence="3 5">IC026</strain>
    </source>
</reference>
<feature type="signal peptide" evidence="1">
    <location>
        <begin position="1"/>
        <end position="21"/>
    </location>
</feature>
<organism evidence="2 4">
    <name type="scientific">Algoriphagus ratkowskyi</name>
    <dbReference type="NCBI Taxonomy" id="57028"/>
    <lineage>
        <taxon>Bacteria</taxon>
        <taxon>Pseudomonadati</taxon>
        <taxon>Bacteroidota</taxon>
        <taxon>Cytophagia</taxon>
        <taxon>Cytophagales</taxon>
        <taxon>Cyclobacteriaceae</taxon>
        <taxon>Algoriphagus</taxon>
    </lineage>
</organism>
<dbReference type="OrthoDB" id="5348860at2"/>
<name>A0A2W7RWR4_9BACT</name>
<sequence length="157" mass="17572">MNKNFIILILCALLAFTTACSNSTDNSENQEEVITEVETVEEIPQYNGDNSATSVDWNGTYKGTVPCASCEGIETILTLNMDMTFKLSTHYFGRNDALEEDVMGNFSWDKTGSIVTLANVKDRPNQFKVGENRIWLLDMDGKRVTGDLADHYILTKQ</sequence>
<dbReference type="Pfam" id="PF04170">
    <property type="entry name" value="NlpE"/>
    <property type="match status" value="1"/>
</dbReference>
<dbReference type="AlphaFoldDB" id="A0A2W7RWR4"/>